<evidence type="ECO:0000256" key="1">
    <source>
        <dbReference type="SAM" id="MobiDB-lite"/>
    </source>
</evidence>
<feature type="compositionally biased region" description="Basic and acidic residues" evidence="1">
    <location>
        <begin position="22"/>
        <end position="32"/>
    </location>
</feature>
<gene>
    <name evidence="2" type="ORF">ILUMI_17156</name>
</gene>
<reference evidence="2" key="1">
    <citation type="submission" date="2019-08" db="EMBL/GenBank/DDBJ databases">
        <title>The genome of the North American firefly Photinus pyralis.</title>
        <authorList>
            <consortium name="Photinus pyralis genome working group"/>
            <person name="Fallon T.R."/>
            <person name="Sander Lower S.E."/>
            <person name="Weng J.-K."/>
        </authorList>
    </citation>
    <scope>NUCLEOTIDE SEQUENCE</scope>
    <source>
        <strain evidence="2">TRF0915ILg1</strain>
        <tissue evidence="2">Whole body</tissue>
    </source>
</reference>
<feature type="region of interest" description="Disordered" evidence="1">
    <location>
        <begin position="1"/>
        <end position="49"/>
    </location>
</feature>
<accession>A0A8K0G5A8</accession>
<evidence type="ECO:0000313" key="3">
    <source>
        <dbReference type="Proteomes" id="UP000801492"/>
    </source>
</evidence>
<dbReference type="Proteomes" id="UP000801492">
    <property type="component" value="Unassembled WGS sequence"/>
</dbReference>
<comment type="caution">
    <text evidence="2">The sequence shown here is derived from an EMBL/GenBank/DDBJ whole genome shotgun (WGS) entry which is preliminary data.</text>
</comment>
<dbReference type="EMBL" id="VTPC01071693">
    <property type="protein sequence ID" value="KAF2889017.1"/>
    <property type="molecule type" value="Genomic_DNA"/>
</dbReference>
<dbReference type="Gene3D" id="3.60.10.10">
    <property type="entry name" value="Endonuclease/exonuclease/phosphatase"/>
    <property type="match status" value="1"/>
</dbReference>
<dbReference type="SUPFAM" id="SSF56219">
    <property type="entry name" value="DNase I-like"/>
    <property type="match status" value="1"/>
</dbReference>
<feature type="compositionally biased region" description="Basic residues" evidence="1">
    <location>
        <begin position="1"/>
        <end position="12"/>
    </location>
</feature>
<organism evidence="2 3">
    <name type="scientific">Ignelater luminosus</name>
    <name type="common">Cucubano</name>
    <name type="synonym">Pyrophorus luminosus</name>
    <dbReference type="NCBI Taxonomy" id="2038154"/>
    <lineage>
        <taxon>Eukaryota</taxon>
        <taxon>Metazoa</taxon>
        <taxon>Ecdysozoa</taxon>
        <taxon>Arthropoda</taxon>
        <taxon>Hexapoda</taxon>
        <taxon>Insecta</taxon>
        <taxon>Pterygota</taxon>
        <taxon>Neoptera</taxon>
        <taxon>Endopterygota</taxon>
        <taxon>Coleoptera</taxon>
        <taxon>Polyphaga</taxon>
        <taxon>Elateriformia</taxon>
        <taxon>Elateroidea</taxon>
        <taxon>Elateridae</taxon>
        <taxon>Agrypninae</taxon>
        <taxon>Pyrophorini</taxon>
        <taxon>Ignelater</taxon>
    </lineage>
</organism>
<sequence length="110" mass="12584">MAKHSPKRRRKKEQSPPNYGDGELKGKAEGAKKPGQRSGRHRQDNMAMKGKKKLYIATYNVRTLSSEEKLVELINELENIKWDIVSLSEAWRRGEELSKLKSGHAVLQMP</sequence>
<dbReference type="AlphaFoldDB" id="A0A8K0G5A8"/>
<name>A0A8K0G5A8_IGNLU</name>
<dbReference type="OrthoDB" id="6778851at2759"/>
<keyword evidence="3" id="KW-1185">Reference proteome</keyword>
<proteinExistence type="predicted"/>
<evidence type="ECO:0000313" key="2">
    <source>
        <dbReference type="EMBL" id="KAF2889017.1"/>
    </source>
</evidence>
<dbReference type="InterPro" id="IPR036691">
    <property type="entry name" value="Endo/exonu/phosph_ase_sf"/>
</dbReference>
<protein>
    <submittedName>
        <fullName evidence="2">Uncharacterized protein</fullName>
    </submittedName>
</protein>